<organism evidence="5 6">
    <name type="scientific">Bos taurus</name>
    <name type="common">Bovine</name>
    <dbReference type="NCBI Taxonomy" id="9913"/>
    <lineage>
        <taxon>Eukaryota</taxon>
        <taxon>Metazoa</taxon>
        <taxon>Chordata</taxon>
        <taxon>Craniata</taxon>
        <taxon>Vertebrata</taxon>
        <taxon>Euteleostomi</taxon>
        <taxon>Mammalia</taxon>
        <taxon>Eutheria</taxon>
        <taxon>Laurasiatheria</taxon>
        <taxon>Artiodactyla</taxon>
        <taxon>Ruminantia</taxon>
        <taxon>Pecora</taxon>
        <taxon>Bovidae</taxon>
        <taxon>Bovinae</taxon>
        <taxon>Bos</taxon>
    </lineage>
</organism>
<dbReference type="AlphaFoldDB" id="A0AAA9SBU5"/>
<feature type="transmembrane region" description="Helical" evidence="2">
    <location>
        <begin position="177"/>
        <end position="202"/>
    </location>
</feature>
<dbReference type="Proteomes" id="UP000009136">
    <property type="component" value="Chromosome 7"/>
</dbReference>
<reference evidence="5" key="1">
    <citation type="submission" date="2018-03" db="EMBL/GenBank/DDBJ databases">
        <title>ARS-UCD1.2.</title>
        <authorList>
            <person name="Rosen B.D."/>
            <person name="Bickhart D.M."/>
            <person name="Koren S."/>
            <person name="Schnabel R.D."/>
            <person name="Hall R."/>
            <person name="Zimin A."/>
            <person name="Dreischer C."/>
            <person name="Schultheiss S."/>
            <person name="Schroeder S.G."/>
            <person name="Elsik C.G."/>
            <person name="Couldrey C."/>
            <person name="Liu G.E."/>
            <person name="Van Tassell C.P."/>
            <person name="Phillippy A.M."/>
            <person name="Smith T.P.L."/>
            <person name="Medrano J.F."/>
        </authorList>
    </citation>
    <scope>NUCLEOTIDE SEQUENCE [LARGE SCALE GENOMIC DNA]</scope>
    <source>
        <strain evidence="5">Hereford</strain>
    </source>
</reference>
<accession>A0AAA9SBU5</accession>
<dbReference type="InterPro" id="IPR041066">
    <property type="entry name" value="C19orf38_Ig"/>
</dbReference>
<dbReference type="InterPro" id="IPR040438">
    <property type="entry name" value="HIDE1"/>
</dbReference>
<sequence>MRSNILLLAGISSILQSLKAQWLGGAGSEPWATLASARFPDQTREERCPGLSCCLQPVSTPGTGAAGGSTGSLAIPAPSIMLVPPHPSSKEDPIHISCMAPRGFPGANFTLYQDGEVVELLKAPKDQLRVIFNLSGGSREVRGGPFCCQYSVLGENRQPQLSNLSEPVHVSFPVPTWILALSLSLAGAALLLAGLVIIALIIRKVKVKNLNKRRERESCWVNIATTDMSFDNSLFTIMKMTSEEDAANLDAPSGSTETPGPRKRPTSTSSSPEPPEFSTFRAC</sequence>
<keyword evidence="6" id="KW-1185">Reference proteome</keyword>
<dbReference type="Ensembl" id="ENSBTAT00000102144.2">
    <property type="protein sequence ID" value="ENSBTAP00000080968.1"/>
    <property type="gene ID" value="ENSBTAG00000004224.8"/>
</dbReference>
<feature type="compositionally biased region" description="Low complexity" evidence="1">
    <location>
        <begin position="266"/>
        <end position="283"/>
    </location>
</feature>
<dbReference type="SUPFAM" id="SSF48726">
    <property type="entry name" value="Immunoglobulin"/>
    <property type="match status" value="1"/>
</dbReference>
<dbReference type="PANTHER" id="PTHR36859">
    <property type="entry name" value="PROTEIN HIDE1"/>
    <property type="match status" value="1"/>
</dbReference>
<evidence type="ECO:0000313" key="6">
    <source>
        <dbReference type="Proteomes" id="UP000009136"/>
    </source>
</evidence>
<gene>
    <name evidence="5" type="primary">C7H19orf38</name>
</gene>
<feature type="region of interest" description="Disordered" evidence="1">
    <location>
        <begin position="246"/>
        <end position="283"/>
    </location>
</feature>
<feature type="signal peptide" evidence="3">
    <location>
        <begin position="1"/>
        <end position="20"/>
    </location>
</feature>
<dbReference type="Pfam" id="PF17737">
    <property type="entry name" value="Ig_C19orf38"/>
    <property type="match status" value="1"/>
</dbReference>
<keyword evidence="2" id="KW-1133">Transmembrane helix</keyword>
<keyword evidence="2" id="KW-0472">Membrane</keyword>
<protein>
    <submittedName>
        <fullName evidence="5">Chromosome 7 C19orf38 homolog</fullName>
    </submittedName>
</protein>
<feature type="domain" description="C19orf38 Ig" evidence="4">
    <location>
        <begin position="82"/>
        <end position="172"/>
    </location>
</feature>
<feature type="chain" id="PRO_5042217486" evidence="3">
    <location>
        <begin position="21"/>
        <end position="283"/>
    </location>
</feature>
<keyword evidence="2" id="KW-0812">Transmembrane</keyword>
<dbReference type="InterPro" id="IPR036179">
    <property type="entry name" value="Ig-like_dom_sf"/>
</dbReference>
<evidence type="ECO:0000256" key="1">
    <source>
        <dbReference type="SAM" id="MobiDB-lite"/>
    </source>
</evidence>
<reference evidence="5" key="3">
    <citation type="submission" date="2025-09" db="UniProtKB">
        <authorList>
            <consortium name="Ensembl"/>
        </authorList>
    </citation>
    <scope>IDENTIFICATION</scope>
    <source>
        <strain evidence="5">Hereford</strain>
    </source>
</reference>
<evidence type="ECO:0000259" key="4">
    <source>
        <dbReference type="Pfam" id="PF17737"/>
    </source>
</evidence>
<keyword evidence="3" id="KW-0732">Signal</keyword>
<dbReference type="PANTHER" id="PTHR36859:SF1">
    <property type="entry name" value="PROTEIN HIDE1"/>
    <property type="match status" value="1"/>
</dbReference>
<evidence type="ECO:0000256" key="3">
    <source>
        <dbReference type="SAM" id="SignalP"/>
    </source>
</evidence>
<evidence type="ECO:0000256" key="2">
    <source>
        <dbReference type="SAM" id="Phobius"/>
    </source>
</evidence>
<proteinExistence type="predicted"/>
<evidence type="ECO:0000313" key="5">
    <source>
        <dbReference type="Ensembl" id="ENSBTAP00000080968.1"/>
    </source>
</evidence>
<dbReference type="GeneTree" id="ENSGT00390000008862"/>
<reference evidence="5" key="2">
    <citation type="submission" date="2025-08" db="UniProtKB">
        <authorList>
            <consortium name="Ensembl"/>
        </authorList>
    </citation>
    <scope>IDENTIFICATION</scope>
    <source>
        <strain evidence="5">Hereford</strain>
    </source>
</reference>
<name>A0AAA9SBU5_BOVIN</name>